<organism evidence="2 3">
    <name type="scientific">Ostreobium quekettii</name>
    <dbReference type="NCBI Taxonomy" id="121088"/>
    <lineage>
        <taxon>Eukaryota</taxon>
        <taxon>Viridiplantae</taxon>
        <taxon>Chlorophyta</taxon>
        <taxon>core chlorophytes</taxon>
        <taxon>Ulvophyceae</taxon>
        <taxon>TCBD clade</taxon>
        <taxon>Bryopsidales</taxon>
        <taxon>Ostreobineae</taxon>
        <taxon>Ostreobiaceae</taxon>
        <taxon>Ostreobium</taxon>
    </lineage>
</organism>
<dbReference type="Proteomes" id="UP000708148">
    <property type="component" value="Unassembled WGS sequence"/>
</dbReference>
<proteinExistence type="predicted"/>
<dbReference type="AlphaFoldDB" id="A0A8S1JG00"/>
<gene>
    <name evidence="2" type="ORF">OSTQU699_LOCUS8312</name>
</gene>
<accession>A0A8S1JG00</accession>
<keyword evidence="3" id="KW-1185">Reference proteome</keyword>
<keyword evidence="1" id="KW-0732">Signal</keyword>
<name>A0A8S1JG00_9CHLO</name>
<comment type="caution">
    <text evidence="2">The sequence shown here is derived from an EMBL/GenBank/DDBJ whole genome shotgun (WGS) entry which is preliminary data.</text>
</comment>
<evidence type="ECO:0000313" key="3">
    <source>
        <dbReference type="Proteomes" id="UP000708148"/>
    </source>
</evidence>
<feature type="chain" id="PRO_5035871148" description="Yippee domain-containing protein" evidence="1">
    <location>
        <begin position="23"/>
        <end position="101"/>
    </location>
</feature>
<dbReference type="EMBL" id="CAJHUC010002013">
    <property type="protein sequence ID" value="CAD7702957.1"/>
    <property type="molecule type" value="Genomic_DNA"/>
</dbReference>
<protein>
    <recommendedName>
        <fullName evidence="4">Yippee domain-containing protein</fullName>
    </recommendedName>
</protein>
<sequence>MWALVFLVSTAVCRETISFAEALHEVPVPIKGLLQCARCDYDIGWTLRQDIKSSMVGASTPPRPLAFVVSVYESAGAPSYYSSEAGWIVTYNTGFFNASWI</sequence>
<evidence type="ECO:0000313" key="2">
    <source>
        <dbReference type="EMBL" id="CAD7702957.1"/>
    </source>
</evidence>
<evidence type="ECO:0008006" key="4">
    <source>
        <dbReference type="Google" id="ProtNLM"/>
    </source>
</evidence>
<feature type="signal peptide" evidence="1">
    <location>
        <begin position="1"/>
        <end position="22"/>
    </location>
</feature>
<evidence type="ECO:0000256" key="1">
    <source>
        <dbReference type="SAM" id="SignalP"/>
    </source>
</evidence>
<reference evidence="2" key="1">
    <citation type="submission" date="2020-12" db="EMBL/GenBank/DDBJ databases">
        <authorList>
            <person name="Iha C."/>
        </authorList>
    </citation>
    <scope>NUCLEOTIDE SEQUENCE</scope>
</reference>